<evidence type="ECO:0000313" key="1">
    <source>
        <dbReference type="EMBL" id="GEO05966.1"/>
    </source>
</evidence>
<accession>A0A512B1Y3</accession>
<dbReference type="RefSeq" id="WP_170252641.1">
    <property type="nucleotide sequence ID" value="NZ_BJYS01000029.1"/>
</dbReference>
<dbReference type="AlphaFoldDB" id="A0A512B1Y3"/>
<keyword evidence="2" id="KW-1185">Reference proteome</keyword>
<reference evidence="1 2" key="1">
    <citation type="submission" date="2019-07" db="EMBL/GenBank/DDBJ databases">
        <title>Whole genome shotgun sequence of Adhaeribacter aerolatus NBRC 106133.</title>
        <authorList>
            <person name="Hosoyama A."/>
            <person name="Uohara A."/>
            <person name="Ohji S."/>
            <person name="Ichikawa N."/>
        </authorList>
    </citation>
    <scope>NUCLEOTIDE SEQUENCE [LARGE SCALE GENOMIC DNA]</scope>
    <source>
        <strain evidence="1 2">NBRC 106133</strain>
    </source>
</reference>
<sequence length="54" mass="6188">MITIIKKGADNINIQKALESVSIRKGVNAFKYCGKVNLEKEPLTIQKNLRNEWE</sequence>
<evidence type="ECO:0000313" key="2">
    <source>
        <dbReference type="Proteomes" id="UP000321532"/>
    </source>
</evidence>
<gene>
    <name evidence="1" type="ORF">AAE02nite_36300</name>
</gene>
<dbReference type="EMBL" id="BJYS01000029">
    <property type="protein sequence ID" value="GEO05966.1"/>
    <property type="molecule type" value="Genomic_DNA"/>
</dbReference>
<protein>
    <submittedName>
        <fullName evidence="1">Uncharacterized protein</fullName>
    </submittedName>
</protein>
<comment type="caution">
    <text evidence="1">The sequence shown here is derived from an EMBL/GenBank/DDBJ whole genome shotgun (WGS) entry which is preliminary data.</text>
</comment>
<name>A0A512B1Y3_9BACT</name>
<proteinExistence type="predicted"/>
<organism evidence="1 2">
    <name type="scientific">Adhaeribacter aerolatus</name>
    <dbReference type="NCBI Taxonomy" id="670289"/>
    <lineage>
        <taxon>Bacteria</taxon>
        <taxon>Pseudomonadati</taxon>
        <taxon>Bacteroidota</taxon>
        <taxon>Cytophagia</taxon>
        <taxon>Cytophagales</taxon>
        <taxon>Hymenobacteraceae</taxon>
        <taxon>Adhaeribacter</taxon>
    </lineage>
</organism>
<dbReference type="Proteomes" id="UP000321532">
    <property type="component" value="Unassembled WGS sequence"/>
</dbReference>